<dbReference type="EMBL" id="JBBLZC010000002">
    <property type="protein sequence ID" value="MEK0082128.1"/>
    <property type="molecule type" value="Genomic_DNA"/>
</dbReference>
<evidence type="ECO:0000313" key="8">
    <source>
        <dbReference type="EMBL" id="MEK0082128.1"/>
    </source>
</evidence>
<keyword evidence="3" id="KW-0249">Electron transport</keyword>
<dbReference type="Proteomes" id="UP001375743">
    <property type="component" value="Unassembled WGS sequence"/>
</dbReference>
<evidence type="ECO:0000256" key="2">
    <source>
        <dbReference type="ARBA" id="ARBA00022448"/>
    </source>
</evidence>
<keyword evidence="4" id="KW-1015">Disulfide bond</keyword>
<evidence type="ECO:0000256" key="1">
    <source>
        <dbReference type="ARBA" id="ARBA00008987"/>
    </source>
</evidence>
<dbReference type="PANTHER" id="PTHR45663:SF11">
    <property type="entry name" value="GEO12009P1"/>
    <property type="match status" value="1"/>
</dbReference>
<sequence>MQLFAGAPASAAGGDADIIKNGSLKTFAQDVLRASQQVPVLVDFWAPWCGPCKQLTPVLEKVVRAAKGKVRLVKINIDENPELAQQLRIQSVPTVYAFLGGQPVTGFAGAQPESQIKALVDRLIQSMGPLGPDEGDDLLQAAQQAAEHGDTRTAARLYQQILAEDPAQPEALGGLARCLLADGKLAEARQLLEGAPKELANHTAITGAKAALALAEEAGELGDPTNLLARVQANPDDHEARYQIATIMFLRGQIETAMEHLVQIVKRDRAWKDDLARKQLVRFFEALGPKHPATAKGRRMLSSVLFS</sequence>
<dbReference type="SUPFAM" id="SSF48452">
    <property type="entry name" value="TPR-like"/>
    <property type="match status" value="1"/>
</dbReference>
<dbReference type="Pfam" id="PF14561">
    <property type="entry name" value="TPR_20"/>
    <property type="match status" value="1"/>
</dbReference>
<dbReference type="PANTHER" id="PTHR45663">
    <property type="entry name" value="GEO12009P1"/>
    <property type="match status" value="1"/>
</dbReference>
<dbReference type="Pfam" id="PF00085">
    <property type="entry name" value="Thioredoxin"/>
    <property type="match status" value="1"/>
</dbReference>
<dbReference type="InterPro" id="IPR005746">
    <property type="entry name" value="Thioredoxin"/>
</dbReference>
<dbReference type="Pfam" id="PF14559">
    <property type="entry name" value="TPR_19"/>
    <property type="match status" value="1"/>
</dbReference>
<protein>
    <recommendedName>
        <fullName evidence="6">Thioredoxin</fullName>
    </recommendedName>
</protein>
<evidence type="ECO:0000259" key="7">
    <source>
        <dbReference type="PROSITE" id="PS51352"/>
    </source>
</evidence>
<dbReference type="Gene3D" id="3.40.30.10">
    <property type="entry name" value="Glutaredoxin"/>
    <property type="match status" value="1"/>
</dbReference>
<reference evidence="8 9" key="1">
    <citation type="submission" date="2024-01" db="EMBL/GenBank/DDBJ databases">
        <title>Multi-omics insights into the function and evolution of sodium benzoate biodegradation pathways in Benzoatithermus flavus gen. nov., sp. nov. from hot spring.</title>
        <authorList>
            <person name="Hu C.-J."/>
            <person name="Li W.-J."/>
        </authorList>
    </citation>
    <scope>NUCLEOTIDE SEQUENCE [LARGE SCALE GENOMIC DNA]</scope>
    <source>
        <strain evidence="8 9">SYSU G07066</strain>
    </source>
</reference>
<comment type="caution">
    <text evidence="8">The sequence shown here is derived from an EMBL/GenBank/DDBJ whole genome shotgun (WGS) entry which is preliminary data.</text>
</comment>
<dbReference type="PROSITE" id="PS51352">
    <property type="entry name" value="THIOREDOXIN_2"/>
    <property type="match status" value="1"/>
</dbReference>
<dbReference type="CDD" id="cd02956">
    <property type="entry name" value="ybbN"/>
    <property type="match status" value="1"/>
</dbReference>
<organism evidence="8 9">
    <name type="scientific">Benzoatithermus flavus</name>
    <dbReference type="NCBI Taxonomy" id="3108223"/>
    <lineage>
        <taxon>Bacteria</taxon>
        <taxon>Pseudomonadati</taxon>
        <taxon>Pseudomonadota</taxon>
        <taxon>Alphaproteobacteria</taxon>
        <taxon>Geminicoccales</taxon>
        <taxon>Geminicoccaceae</taxon>
        <taxon>Benzoatithermus</taxon>
    </lineage>
</organism>
<dbReference type="InterPro" id="IPR017937">
    <property type="entry name" value="Thioredoxin_CS"/>
</dbReference>
<evidence type="ECO:0000256" key="4">
    <source>
        <dbReference type="ARBA" id="ARBA00023157"/>
    </source>
</evidence>
<keyword evidence="2" id="KW-0813">Transport</keyword>
<dbReference type="SUPFAM" id="SSF52833">
    <property type="entry name" value="Thioredoxin-like"/>
    <property type="match status" value="1"/>
</dbReference>
<keyword evidence="5" id="KW-0676">Redox-active center</keyword>
<dbReference type="RefSeq" id="WP_418157978.1">
    <property type="nucleotide sequence ID" value="NZ_JBBLZC010000002.1"/>
</dbReference>
<proteinExistence type="inferred from homology"/>
<dbReference type="NCBIfam" id="TIGR01068">
    <property type="entry name" value="thioredoxin"/>
    <property type="match status" value="1"/>
</dbReference>
<evidence type="ECO:0000313" key="9">
    <source>
        <dbReference type="Proteomes" id="UP001375743"/>
    </source>
</evidence>
<name>A0ABU8XNU9_9PROT</name>
<keyword evidence="9" id="KW-1185">Reference proteome</keyword>
<accession>A0ABU8XNU9</accession>
<evidence type="ECO:0000256" key="3">
    <source>
        <dbReference type="ARBA" id="ARBA00022982"/>
    </source>
</evidence>
<evidence type="ECO:0000256" key="5">
    <source>
        <dbReference type="ARBA" id="ARBA00023284"/>
    </source>
</evidence>
<feature type="domain" description="Thioredoxin" evidence="7">
    <location>
        <begin position="3"/>
        <end position="125"/>
    </location>
</feature>
<gene>
    <name evidence="8" type="primary">trxA</name>
    <name evidence="8" type="ORF">U1T56_03115</name>
</gene>
<dbReference type="PRINTS" id="PR00421">
    <property type="entry name" value="THIOREDOXIN"/>
</dbReference>
<comment type="similarity">
    <text evidence="1">Belongs to the thioredoxin family.</text>
</comment>
<dbReference type="InterPro" id="IPR036249">
    <property type="entry name" value="Thioredoxin-like_sf"/>
</dbReference>
<evidence type="ECO:0000256" key="6">
    <source>
        <dbReference type="NCBIfam" id="TIGR01068"/>
    </source>
</evidence>
<dbReference type="InterPro" id="IPR011990">
    <property type="entry name" value="TPR-like_helical_dom_sf"/>
</dbReference>
<dbReference type="PROSITE" id="PS00194">
    <property type="entry name" value="THIOREDOXIN_1"/>
    <property type="match status" value="1"/>
</dbReference>
<dbReference type="InterPro" id="IPR013766">
    <property type="entry name" value="Thioredoxin_domain"/>
</dbReference>
<dbReference type="Gene3D" id="1.25.40.10">
    <property type="entry name" value="Tetratricopeptide repeat domain"/>
    <property type="match status" value="2"/>
</dbReference>